<organism evidence="1 2">
    <name type="scientific">Miniphocaeibacter halophilus</name>
    <dbReference type="NCBI Taxonomy" id="2931922"/>
    <lineage>
        <taxon>Bacteria</taxon>
        <taxon>Bacillati</taxon>
        <taxon>Bacillota</taxon>
        <taxon>Tissierellia</taxon>
        <taxon>Tissierellales</taxon>
        <taxon>Peptoniphilaceae</taxon>
        <taxon>Miniphocaeibacter</taxon>
    </lineage>
</organism>
<dbReference type="EMBL" id="CP066744">
    <property type="protein sequence ID" value="QQK07131.1"/>
    <property type="molecule type" value="Genomic_DNA"/>
</dbReference>
<gene>
    <name evidence="1" type="ORF">JFY71_07295</name>
</gene>
<evidence type="ECO:0000313" key="2">
    <source>
        <dbReference type="Proteomes" id="UP000595814"/>
    </source>
</evidence>
<proteinExistence type="predicted"/>
<name>A0AC61MNS0_9FIRM</name>
<accession>A0AC61MNS0</accession>
<sequence>MARIPKYQQIKSDLQLQIQSGKFQNGDRFYSEADLMKLYNVSSITVIRAVRELTNEGYLVRKQGVGTFVYRSRKRKLVEFSDIELFPLEKDKVEVLNIEKCHDEKILKKLELSKDESYYKITRVRTADNKPYIFHTSYIPTEYINENYKDLSYYNSIYQRFKTDFNIPMNDQLSVETNEVKFPTPENIAEILKMDVNEPTVFQIKTTRLKLNKKVVEYVETYKKWDYYKIEFSTFENDN</sequence>
<dbReference type="Proteomes" id="UP000595814">
    <property type="component" value="Chromosome"/>
</dbReference>
<reference evidence="1 2" key="1">
    <citation type="journal article" date="2022" name="Int. J. Syst. Evol. Microbiol.">
        <title>Miniphocaeibacter halophilus sp. nov., an ammonium-tolerant acetate-producing bacterium isolated from a biogas system.</title>
        <authorList>
            <person name="Schnurer A."/>
            <person name="Singh A."/>
            <person name="Bi S."/>
            <person name="Qiao W."/>
            <person name="Westerholm M."/>
        </authorList>
    </citation>
    <scope>NUCLEOTIDE SEQUENCE [LARGE SCALE GENOMIC DNA]</scope>
    <source>
        <strain evidence="1 2">AMB_01</strain>
    </source>
</reference>
<protein>
    <submittedName>
        <fullName evidence="1">GntR family transcriptional regulator</fullName>
    </submittedName>
</protein>
<evidence type="ECO:0000313" key="1">
    <source>
        <dbReference type="EMBL" id="QQK07131.1"/>
    </source>
</evidence>
<keyword evidence="2" id="KW-1185">Reference proteome</keyword>